<organism evidence="2 3">
    <name type="scientific">Brucella daejeonensis</name>
    <dbReference type="NCBI Taxonomy" id="659015"/>
    <lineage>
        <taxon>Bacteria</taxon>
        <taxon>Pseudomonadati</taxon>
        <taxon>Pseudomonadota</taxon>
        <taxon>Alphaproteobacteria</taxon>
        <taxon>Hyphomicrobiales</taxon>
        <taxon>Brucellaceae</taxon>
        <taxon>Brucella/Ochrobactrum group</taxon>
        <taxon>Brucella</taxon>
    </lineage>
</organism>
<proteinExistence type="predicted"/>
<dbReference type="PANTHER" id="PTHR14859:SF1">
    <property type="entry name" value="PGAP2-INTERACTING PROTEIN"/>
    <property type="match status" value="1"/>
</dbReference>
<dbReference type="InterPro" id="IPR036691">
    <property type="entry name" value="Endo/exonu/phosph_ase_sf"/>
</dbReference>
<feature type="domain" description="Endonuclease/exonuclease/phosphatase" evidence="1">
    <location>
        <begin position="85"/>
        <end position="344"/>
    </location>
</feature>
<keyword evidence="2" id="KW-0540">Nuclease</keyword>
<dbReference type="GO" id="GO:0004527">
    <property type="term" value="F:exonuclease activity"/>
    <property type="evidence" value="ECO:0007669"/>
    <property type="project" value="UniProtKB-KW"/>
</dbReference>
<dbReference type="InterPro" id="IPR005135">
    <property type="entry name" value="Endo/exonuclease/phosphatase"/>
</dbReference>
<dbReference type="RefSeq" id="WP_235992773.1">
    <property type="nucleotide sequence ID" value="NZ_JACIJG010000021.1"/>
</dbReference>
<evidence type="ECO:0000313" key="3">
    <source>
        <dbReference type="Proteomes" id="UP000555546"/>
    </source>
</evidence>
<evidence type="ECO:0000259" key="1">
    <source>
        <dbReference type="Pfam" id="PF03372"/>
    </source>
</evidence>
<dbReference type="GO" id="GO:0016020">
    <property type="term" value="C:membrane"/>
    <property type="evidence" value="ECO:0007669"/>
    <property type="project" value="GOC"/>
</dbReference>
<dbReference type="EMBL" id="JACIJG010000021">
    <property type="protein sequence ID" value="MBB5703960.1"/>
    <property type="molecule type" value="Genomic_DNA"/>
</dbReference>
<sequence>MTASDNFSRIASAPVVEPEPNMVTKIVSQLETPAPLFWEEAGQAAPTMDEHDRLAAKLPALASIEVNRIPDDRTITRETLLVAAWNAERLKYREASAERIQATGADIVLLSEADIGMARSGNRHTVADLARDLGMSYAYGVEFVEMGLGDSREREWHRNEANAVGFHGNAILTRLPMLDVTLIRLDDGGVWWSDAMDGQGRFGYRMAIAARLQTEAGSLAAVAAHLESKSDATDRARQTARLLEAVDRFAGDLPVVIGGDFNTNALPEQCRDPLGFEPLFNVLAEHGYDWERANDFALTQRTRPDGTPTPPFARLDWLFTRNIGASNPRTIAAIDETNAAISDHELVIADISPRDRP</sequence>
<dbReference type="GO" id="GO:0006506">
    <property type="term" value="P:GPI anchor biosynthetic process"/>
    <property type="evidence" value="ECO:0007669"/>
    <property type="project" value="TreeGrafter"/>
</dbReference>
<evidence type="ECO:0000313" key="2">
    <source>
        <dbReference type="EMBL" id="MBB5703960.1"/>
    </source>
</evidence>
<accession>A0A7W9B0G0</accession>
<keyword evidence="3" id="KW-1185">Reference proteome</keyword>
<dbReference type="InterPro" id="IPR051916">
    <property type="entry name" value="GPI-anchor_lipid_remodeler"/>
</dbReference>
<comment type="caution">
    <text evidence="2">The sequence shown here is derived from an EMBL/GenBank/DDBJ whole genome shotgun (WGS) entry which is preliminary data.</text>
</comment>
<dbReference type="Proteomes" id="UP000555546">
    <property type="component" value="Unassembled WGS sequence"/>
</dbReference>
<dbReference type="Pfam" id="PF03372">
    <property type="entry name" value="Exo_endo_phos"/>
    <property type="match status" value="1"/>
</dbReference>
<reference evidence="2 3" key="1">
    <citation type="submission" date="2020-08" db="EMBL/GenBank/DDBJ databases">
        <title>Genomic Encyclopedia of Type Strains, Phase IV (KMG-IV): sequencing the most valuable type-strain genomes for metagenomic binning, comparative biology and taxonomic classification.</title>
        <authorList>
            <person name="Goeker M."/>
        </authorList>
    </citation>
    <scope>NUCLEOTIDE SEQUENCE [LARGE SCALE GENOMIC DNA]</scope>
    <source>
        <strain evidence="2 3">DSM 26944</strain>
    </source>
</reference>
<keyword evidence="2" id="KW-0269">Exonuclease</keyword>
<name>A0A7W9B0G0_9HYPH</name>
<protein>
    <submittedName>
        <fullName evidence="2">Endonuclease/exonuclease/phosphatase family metal-dependent hydrolase</fullName>
    </submittedName>
</protein>
<dbReference type="PANTHER" id="PTHR14859">
    <property type="entry name" value="CALCOFLUOR WHITE HYPERSENSITIVE PROTEIN PRECURSOR"/>
    <property type="match status" value="1"/>
</dbReference>
<dbReference type="GO" id="GO:0004519">
    <property type="term" value="F:endonuclease activity"/>
    <property type="evidence" value="ECO:0007669"/>
    <property type="project" value="UniProtKB-KW"/>
</dbReference>
<dbReference type="Gene3D" id="3.60.10.10">
    <property type="entry name" value="Endonuclease/exonuclease/phosphatase"/>
    <property type="match status" value="1"/>
</dbReference>
<keyword evidence="2" id="KW-0255">Endonuclease</keyword>
<gene>
    <name evidence="2" type="ORF">FHS76_003875</name>
</gene>
<dbReference type="SUPFAM" id="SSF56219">
    <property type="entry name" value="DNase I-like"/>
    <property type="match status" value="1"/>
</dbReference>
<keyword evidence="2" id="KW-0378">Hydrolase</keyword>
<dbReference type="AlphaFoldDB" id="A0A7W9B0G0"/>